<sequence length="164" mass="17950">MAEYRYPEVPPARMHELAALVERGFEQGFTTGQMVCLSWRAADSASSWKELKGLGPGEASSASVATLEGKILDAIERRQTVPEYDNRPWHLPLPALAPGRDLHTVVAQVRDRRRIGQCGQCDEMGSIDAEEVDGRTVLRRCLHPSGVFPSPEPSPDQAAGSDVK</sequence>
<name>A0AAU2A8G8_9ACTN</name>
<feature type="region of interest" description="Disordered" evidence="1">
    <location>
        <begin position="144"/>
        <end position="164"/>
    </location>
</feature>
<evidence type="ECO:0000313" key="2">
    <source>
        <dbReference type="EMBL" id="WTT19846.1"/>
    </source>
</evidence>
<gene>
    <name evidence="2" type="ORF">OHA22_32135</name>
</gene>
<dbReference type="EMBL" id="CP108222">
    <property type="protein sequence ID" value="WTT19846.1"/>
    <property type="molecule type" value="Genomic_DNA"/>
</dbReference>
<dbReference type="AlphaFoldDB" id="A0AAU2A8G8"/>
<protein>
    <submittedName>
        <fullName evidence="2">Uncharacterized protein</fullName>
    </submittedName>
</protein>
<accession>A0AAU2A8G8</accession>
<proteinExistence type="predicted"/>
<evidence type="ECO:0000256" key="1">
    <source>
        <dbReference type="SAM" id="MobiDB-lite"/>
    </source>
</evidence>
<reference evidence="2" key="1">
    <citation type="submission" date="2022-10" db="EMBL/GenBank/DDBJ databases">
        <title>The complete genomes of actinobacterial strains from the NBC collection.</title>
        <authorList>
            <person name="Joergensen T.S."/>
            <person name="Alvarez Arevalo M."/>
            <person name="Sterndorff E.B."/>
            <person name="Faurdal D."/>
            <person name="Vuksanovic O."/>
            <person name="Mourched A.-S."/>
            <person name="Charusanti P."/>
            <person name="Shaw S."/>
            <person name="Blin K."/>
            <person name="Weber T."/>
        </authorList>
    </citation>
    <scope>NUCLEOTIDE SEQUENCE</scope>
    <source>
        <strain evidence="2">NBC_00093</strain>
    </source>
</reference>
<organism evidence="2">
    <name type="scientific">Streptomyces sp. NBC_00093</name>
    <dbReference type="NCBI Taxonomy" id="2975649"/>
    <lineage>
        <taxon>Bacteria</taxon>
        <taxon>Bacillati</taxon>
        <taxon>Actinomycetota</taxon>
        <taxon>Actinomycetes</taxon>
        <taxon>Kitasatosporales</taxon>
        <taxon>Streptomycetaceae</taxon>
        <taxon>Streptomyces</taxon>
    </lineage>
</organism>